<organism evidence="16 17">
    <name type="scientific">Streptomyces botrytidirepellens</name>
    <dbReference type="NCBI Taxonomy" id="2486417"/>
    <lineage>
        <taxon>Bacteria</taxon>
        <taxon>Bacillati</taxon>
        <taxon>Actinomycetota</taxon>
        <taxon>Actinomycetes</taxon>
        <taxon>Kitasatosporales</taxon>
        <taxon>Streptomycetaceae</taxon>
        <taxon>Streptomyces</taxon>
    </lineage>
</organism>
<comment type="catalytic activity">
    <reaction evidence="11 12">
        <text>L-aspartate 4-semialdehyde + pyruvate = (2S,4S)-4-hydroxy-2,3,4,5-tetrahydrodipicolinate + H2O + H(+)</text>
        <dbReference type="Rhea" id="RHEA:34171"/>
        <dbReference type="ChEBI" id="CHEBI:15361"/>
        <dbReference type="ChEBI" id="CHEBI:15377"/>
        <dbReference type="ChEBI" id="CHEBI:15378"/>
        <dbReference type="ChEBI" id="CHEBI:67139"/>
        <dbReference type="ChEBI" id="CHEBI:537519"/>
        <dbReference type="EC" id="4.3.3.7"/>
    </reaction>
</comment>
<dbReference type="AlphaFoldDB" id="A0A3M8V0W7"/>
<feature type="binding site" evidence="12 15">
    <location>
        <position position="215"/>
    </location>
    <ligand>
        <name>pyruvate</name>
        <dbReference type="ChEBI" id="CHEBI:15361"/>
    </ligand>
</feature>
<evidence type="ECO:0000256" key="3">
    <source>
        <dbReference type="ARBA" id="ARBA00007592"/>
    </source>
</evidence>
<dbReference type="PANTHER" id="PTHR12128:SF66">
    <property type="entry name" value="4-HYDROXY-2-OXOGLUTARATE ALDOLASE, MITOCHONDRIAL"/>
    <property type="match status" value="1"/>
</dbReference>
<evidence type="ECO:0000256" key="15">
    <source>
        <dbReference type="PIRSR" id="PIRSR001365-2"/>
    </source>
</evidence>
<feature type="site" description="Part of a proton relay during catalysis" evidence="12">
    <location>
        <position position="58"/>
    </location>
</feature>
<evidence type="ECO:0000256" key="8">
    <source>
        <dbReference type="ARBA" id="ARBA00023154"/>
    </source>
</evidence>
<dbReference type="SUPFAM" id="SSF51569">
    <property type="entry name" value="Aldolase"/>
    <property type="match status" value="1"/>
</dbReference>
<evidence type="ECO:0000256" key="9">
    <source>
        <dbReference type="ARBA" id="ARBA00023239"/>
    </source>
</evidence>
<keyword evidence="17" id="KW-1185">Reference proteome</keyword>
<comment type="subcellular location">
    <subcellularLocation>
        <location evidence="12">Cytoplasm</location>
    </subcellularLocation>
</comment>
<feature type="active site" description="Schiff-base intermediate with substrate" evidence="12 14">
    <location>
        <position position="175"/>
    </location>
</feature>
<dbReference type="PROSITE" id="PS00665">
    <property type="entry name" value="DHDPS_1"/>
    <property type="match status" value="1"/>
</dbReference>
<dbReference type="InterPro" id="IPR002220">
    <property type="entry name" value="DapA-like"/>
</dbReference>
<evidence type="ECO:0000313" key="16">
    <source>
        <dbReference type="EMBL" id="RNG10597.1"/>
    </source>
</evidence>
<keyword evidence="10 12" id="KW-0704">Schiff base</keyword>
<comment type="similarity">
    <text evidence="3 12 13">Belongs to the DapA family.</text>
</comment>
<dbReference type="UniPathway" id="UPA00034">
    <property type="reaction ID" value="UER00017"/>
</dbReference>
<comment type="pathway">
    <text evidence="2 12">Amino-acid biosynthesis; L-lysine biosynthesis via DAP pathway; (S)-tetrahydrodipicolinate from L-aspartate: step 3/4.</text>
</comment>
<dbReference type="InterPro" id="IPR020624">
    <property type="entry name" value="Schiff_base-form_aldolases_CS"/>
</dbReference>
<dbReference type="GO" id="GO:0019877">
    <property type="term" value="P:diaminopimelate biosynthetic process"/>
    <property type="evidence" value="ECO:0007669"/>
    <property type="project" value="UniProtKB-UniRule"/>
</dbReference>
<dbReference type="HAMAP" id="MF_00418">
    <property type="entry name" value="DapA"/>
    <property type="match status" value="1"/>
</dbReference>
<dbReference type="InterPro" id="IPR013785">
    <property type="entry name" value="Aldolase_TIM"/>
</dbReference>
<dbReference type="PRINTS" id="PR00146">
    <property type="entry name" value="DHPICSNTHASE"/>
</dbReference>
<dbReference type="Pfam" id="PF00701">
    <property type="entry name" value="DHDPS"/>
    <property type="match status" value="1"/>
</dbReference>
<keyword evidence="5 12" id="KW-0963">Cytoplasm</keyword>
<accession>A0A3M8V0W7</accession>
<dbReference type="NCBIfam" id="TIGR00674">
    <property type="entry name" value="dapA"/>
    <property type="match status" value="1"/>
</dbReference>
<dbReference type="SMART" id="SM01130">
    <property type="entry name" value="DHDPS"/>
    <property type="match status" value="1"/>
</dbReference>
<gene>
    <name evidence="12 16" type="primary">dapA</name>
    <name evidence="16" type="ORF">EEJ42_32885</name>
</gene>
<comment type="caution">
    <text evidence="16">The sequence shown here is derived from an EMBL/GenBank/DDBJ whole genome shotgun (WGS) entry which is preliminary data.</text>
</comment>
<comment type="subunit">
    <text evidence="12">Homotetramer; dimer of dimers.</text>
</comment>
<evidence type="ECO:0000256" key="4">
    <source>
        <dbReference type="ARBA" id="ARBA00012086"/>
    </source>
</evidence>
<keyword evidence="6 12" id="KW-0028">Amino-acid biosynthesis</keyword>
<dbReference type="EC" id="4.3.3.7" evidence="4 12"/>
<dbReference type="InterPro" id="IPR005263">
    <property type="entry name" value="DapA"/>
</dbReference>
<dbReference type="EMBL" id="RIBZ01000565">
    <property type="protein sequence ID" value="RNG10597.1"/>
    <property type="molecule type" value="Genomic_DNA"/>
</dbReference>
<feature type="site" description="Part of a proton relay during catalysis" evidence="12">
    <location>
        <position position="121"/>
    </location>
</feature>
<evidence type="ECO:0000256" key="2">
    <source>
        <dbReference type="ARBA" id="ARBA00005120"/>
    </source>
</evidence>
<evidence type="ECO:0000256" key="13">
    <source>
        <dbReference type="PIRNR" id="PIRNR001365"/>
    </source>
</evidence>
<dbReference type="PANTHER" id="PTHR12128">
    <property type="entry name" value="DIHYDRODIPICOLINATE SYNTHASE"/>
    <property type="match status" value="1"/>
</dbReference>
<evidence type="ECO:0000256" key="11">
    <source>
        <dbReference type="ARBA" id="ARBA00047836"/>
    </source>
</evidence>
<evidence type="ECO:0000256" key="7">
    <source>
        <dbReference type="ARBA" id="ARBA00022915"/>
    </source>
</evidence>
<evidence type="ECO:0000256" key="1">
    <source>
        <dbReference type="ARBA" id="ARBA00003294"/>
    </source>
</evidence>
<feature type="binding site" evidence="12 15">
    <location>
        <position position="59"/>
    </location>
    <ligand>
        <name>pyruvate</name>
        <dbReference type="ChEBI" id="CHEBI:15361"/>
    </ligand>
</feature>
<evidence type="ECO:0000256" key="12">
    <source>
        <dbReference type="HAMAP-Rule" id="MF_00418"/>
    </source>
</evidence>
<evidence type="ECO:0000313" key="17">
    <source>
        <dbReference type="Proteomes" id="UP000275401"/>
    </source>
</evidence>
<dbReference type="PIRSF" id="PIRSF001365">
    <property type="entry name" value="DHDPS"/>
    <property type="match status" value="1"/>
</dbReference>
<evidence type="ECO:0000256" key="5">
    <source>
        <dbReference type="ARBA" id="ARBA00022490"/>
    </source>
</evidence>
<comment type="caution">
    <text evidence="12">Was originally thought to be a dihydrodipicolinate synthase (DHDPS), catalyzing the condensation of (S)-aspartate-beta-semialdehyde [(S)-ASA] and pyruvate to dihydrodipicolinate (DHDP). However, it was shown in E.coli that the product of the enzymatic reaction is not dihydrodipicolinate but in fact (4S)-4-hydroxy-2,3,4,5-tetrahydro-(2S)-dipicolinic acid (HTPA), and that the consecutive dehydration reaction leading to DHDP is not spontaneous but catalyzed by DapB.</text>
</comment>
<name>A0A3M8V0W7_9ACTN</name>
<dbReference type="GO" id="GO:0008840">
    <property type="term" value="F:4-hydroxy-tetrahydrodipicolinate synthase activity"/>
    <property type="evidence" value="ECO:0007669"/>
    <property type="project" value="UniProtKB-UniRule"/>
</dbReference>
<protein>
    <recommendedName>
        <fullName evidence="4 12">4-hydroxy-tetrahydrodipicolinate synthase</fullName>
        <shortName evidence="12">HTPA synthase</shortName>
        <ecNumber evidence="4 12">4.3.3.7</ecNumber>
    </recommendedName>
</protein>
<sequence length="302" mass="31449">MDLRHTRRDTSVMPRSHLACAMVTPFTRDGDLDLPGTQHLAAALVDEGGCDGLVLGGTTGESPTTTDAEKTAVIEAVTEAVGDRARIVAGVGSNDTTHAVALARAAEKAGAHGLLVVTPYYSRPPQEAVEAHFRMVADAVGIPVTLYDIPFRTGVALSYDTLCRLAEHPRVTGVKDCAYDLMKSARTMAATGLAYYSGCDELNLPLRAIGAVGCISTVANVAPREVRGVLEAYDAGDPEEAARRHLALTPLIDAMMSHLPGAVTAKALLSTLGRPGGTVRPPLFGADATVTADLAATYATAT</sequence>
<dbReference type="Proteomes" id="UP000275401">
    <property type="component" value="Unassembled WGS sequence"/>
</dbReference>
<reference evidence="16 17" key="1">
    <citation type="submission" date="2018-11" db="EMBL/GenBank/DDBJ databases">
        <title>The Potential of Streptomyces as Biocontrol Agents against the Tomato grey mould, Botrytis cinerea (Gray mold) Frontiers in Microbiology.</title>
        <authorList>
            <person name="Li D."/>
        </authorList>
    </citation>
    <scope>NUCLEOTIDE SEQUENCE [LARGE SCALE GENOMIC DNA]</scope>
    <source>
        <strain evidence="16 17">NEAU-LD23</strain>
    </source>
</reference>
<evidence type="ECO:0000256" key="6">
    <source>
        <dbReference type="ARBA" id="ARBA00022605"/>
    </source>
</evidence>
<dbReference type="InterPro" id="IPR020625">
    <property type="entry name" value="Schiff_base-form_aldolases_AS"/>
</dbReference>
<dbReference type="GO" id="GO:0005829">
    <property type="term" value="C:cytosol"/>
    <property type="evidence" value="ECO:0007669"/>
    <property type="project" value="TreeGrafter"/>
</dbReference>
<comment type="function">
    <text evidence="1 12">Catalyzes the condensation of (S)-aspartate-beta-semialdehyde [(S)-ASA] and pyruvate to 4-hydroxy-tetrahydrodipicolinate (HTPA).</text>
</comment>
<evidence type="ECO:0000256" key="10">
    <source>
        <dbReference type="ARBA" id="ARBA00023270"/>
    </source>
</evidence>
<keyword evidence="9 12" id="KW-0456">Lyase</keyword>
<keyword evidence="7 12" id="KW-0220">Diaminopimelate biosynthesis</keyword>
<dbReference type="PROSITE" id="PS00666">
    <property type="entry name" value="DHDPS_2"/>
    <property type="match status" value="1"/>
</dbReference>
<evidence type="ECO:0000256" key="14">
    <source>
        <dbReference type="PIRSR" id="PIRSR001365-1"/>
    </source>
</evidence>
<dbReference type="Gene3D" id="3.20.20.70">
    <property type="entry name" value="Aldolase class I"/>
    <property type="match status" value="1"/>
</dbReference>
<feature type="active site" description="Proton donor/acceptor" evidence="12 14">
    <location>
        <position position="147"/>
    </location>
</feature>
<dbReference type="GO" id="GO:0009089">
    <property type="term" value="P:lysine biosynthetic process via diaminopimelate"/>
    <property type="evidence" value="ECO:0007669"/>
    <property type="project" value="UniProtKB-UniRule"/>
</dbReference>
<keyword evidence="8 12" id="KW-0457">Lysine biosynthesis</keyword>
<dbReference type="CDD" id="cd00950">
    <property type="entry name" value="DHDPS"/>
    <property type="match status" value="1"/>
</dbReference>
<proteinExistence type="inferred from homology"/>